<evidence type="ECO:0000256" key="1">
    <source>
        <dbReference type="ARBA" id="ARBA00001933"/>
    </source>
</evidence>
<dbReference type="GO" id="GO:0031071">
    <property type="term" value="F:cysteine desulfurase activity"/>
    <property type="evidence" value="ECO:0007669"/>
    <property type="project" value="UniProtKB-EC"/>
</dbReference>
<keyword evidence="4" id="KW-0663">Pyridoxal phosphate</keyword>
<dbReference type="SUPFAM" id="SSF53383">
    <property type="entry name" value="PLP-dependent transferases"/>
    <property type="match status" value="1"/>
</dbReference>
<dbReference type="Proteomes" id="UP000216207">
    <property type="component" value="Unassembled WGS sequence"/>
</dbReference>
<proteinExistence type="inferred from homology"/>
<dbReference type="EC" id="2.8.1.7" evidence="3"/>
<dbReference type="NCBIfam" id="TIGR01977">
    <property type="entry name" value="am_tr_V_EF2568"/>
    <property type="match status" value="1"/>
</dbReference>
<dbReference type="PIRSF" id="PIRSF005572">
    <property type="entry name" value="NifS"/>
    <property type="match status" value="1"/>
</dbReference>
<dbReference type="Gene3D" id="3.40.640.10">
    <property type="entry name" value="Type I PLP-dependent aspartate aminotransferase-like (Major domain)"/>
    <property type="match status" value="1"/>
</dbReference>
<dbReference type="InterPro" id="IPR015424">
    <property type="entry name" value="PyrdxlP-dep_Trfase"/>
</dbReference>
<dbReference type="PANTHER" id="PTHR43586:SF4">
    <property type="entry name" value="ISOPENICILLIN N EPIMERASE"/>
    <property type="match status" value="1"/>
</dbReference>
<evidence type="ECO:0000256" key="2">
    <source>
        <dbReference type="ARBA" id="ARBA00010447"/>
    </source>
</evidence>
<dbReference type="Pfam" id="PF00266">
    <property type="entry name" value="Aminotran_5"/>
    <property type="match status" value="1"/>
</dbReference>
<comment type="similarity">
    <text evidence="2">Belongs to the class-V pyridoxal-phosphate-dependent aminotransferase family. Csd subfamily.</text>
</comment>
<evidence type="ECO:0000259" key="6">
    <source>
        <dbReference type="Pfam" id="PF00266"/>
    </source>
</evidence>
<evidence type="ECO:0000256" key="4">
    <source>
        <dbReference type="ARBA" id="ARBA00022898"/>
    </source>
</evidence>
<dbReference type="PANTHER" id="PTHR43586">
    <property type="entry name" value="CYSTEINE DESULFURASE"/>
    <property type="match status" value="1"/>
</dbReference>
<dbReference type="InterPro" id="IPR015422">
    <property type="entry name" value="PyrdxlP-dep_Trfase_small"/>
</dbReference>
<gene>
    <name evidence="7" type="ORF">CHH72_19840</name>
</gene>
<evidence type="ECO:0000256" key="5">
    <source>
        <dbReference type="ARBA" id="ARBA00050776"/>
    </source>
</evidence>
<accession>A0A268NVR9</accession>
<evidence type="ECO:0000256" key="3">
    <source>
        <dbReference type="ARBA" id="ARBA00012239"/>
    </source>
</evidence>
<feature type="domain" description="Aminotransferase class V" evidence="6">
    <location>
        <begin position="3"/>
        <end position="371"/>
    </location>
</feature>
<dbReference type="EMBL" id="NPCC01000039">
    <property type="protein sequence ID" value="PAE87145.1"/>
    <property type="molecule type" value="Genomic_DNA"/>
</dbReference>
<comment type="catalytic activity">
    <reaction evidence="5">
        <text>(sulfur carrier)-H + L-cysteine = (sulfur carrier)-SH + L-alanine</text>
        <dbReference type="Rhea" id="RHEA:43892"/>
        <dbReference type="Rhea" id="RHEA-COMP:14737"/>
        <dbReference type="Rhea" id="RHEA-COMP:14739"/>
        <dbReference type="ChEBI" id="CHEBI:29917"/>
        <dbReference type="ChEBI" id="CHEBI:35235"/>
        <dbReference type="ChEBI" id="CHEBI:57972"/>
        <dbReference type="ChEBI" id="CHEBI:64428"/>
        <dbReference type="EC" id="2.8.1.7"/>
    </reaction>
</comment>
<sequence>MRYFDQAATSFPMAKAVADAVSEAILAYGANPGRGGHKLARQAADTLFQARKRLAAFFGAPGPEHIWFYPNATYALNQAILGFPLQQGDRVVSTAFEHNSVLRPLHILEKEKQATIVYASGKTGDETAAAVLEAMTPGTRLVVINHASNVTGEIVPLKPIATKAKEIGAVLLVDASQTAGKIAIDMEQDGIDLLACPGHKGLLGPQGTGLLAAARDVGLKPLVHGGTGHYSEHPEQPDKWPERYEAGTANTPGIAGLLAGLQELERLGGVEAVHAHEMEATRIFLEGISNHEHVHVVGSLSPQGRVAVVSFAIDGVSSQETAMILDEHYDMAVRAGLHCAPKLHNWYKTAEDGLVRASFGPYTKQEDVSALVDAITDIADAFR</sequence>
<dbReference type="InterPro" id="IPR015421">
    <property type="entry name" value="PyrdxlP-dep_Trfase_major"/>
</dbReference>
<dbReference type="AlphaFoldDB" id="A0A268NVR9"/>
<comment type="cofactor">
    <cofactor evidence="1">
        <name>pyridoxal 5'-phosphate</name>
        <dbReference type="ChEBI" id="CHEBI:597326"/>
    </cofactor>
</comment>
<dbReference type="InterPro" id="IPR016454">
    <property type="entry name" value="Cysteine_dSase"/>
</dbReference>
<evidence type="ECO:0000313" key="7">
    <source>
        <dbReference type="EMBL" id="PAE87145.1"/>
    </source>
</evidence>
<evidence type="ECO:0000313" key="8">
    <source>
        <dbReference type="Proteomes" id="UP000216207"/>
    </source>
</evidence>
<dbReference type="InterPro" id="IPR000192">
    <property type="entry name" value="Aminotrans_V_dom"/>
</dbReference>
<comment type="caution">
    <text evidence="7">The sequence shown here is derived from an EMBL/GenBank/DDBJ whole genome shotgun (WGS) entry which is preliminary data.</text>
</comment>
<organism evidence="7 8">
    <name type="scientific">Shouchella clausii</name>
    <name type="common">Alkalihalobacillus clausii</name>
    <dbReference type="NCBI Taxonomy" id="79880"/>
    <lineage>
        <taxon>Bacteria</taxon>
        <taxon>Bacillati</taxon>
        <taxon>Bacillota</taxon>
        <taxon>Bacilli</taxon>
        <taxon>Bacillales</taxon>
        <taxon>Bacillaceae</taxon>
        <taxon>Shouchella</taxon>
    </lineage>
</organism>
<protein>
    <recommendedName>
        <fullName evidence="3">cysteine desulfurase</fullName>
        <ecNumber evidence="3">2.8.1.7</ecNumber>
    </recommendedName>
</protein>
<dbReference type="InterPro" id="IPR010969">
    <property type="entry name" value="Cys_dSase-rel_unknwn_funct"/>
</dbReference>
<name>A0A268NVR9_SHOCL</name>
<reference evidence="7 8" key="1">
    <citation type="submission" date="2017-07" db="EMBL/GenBank/DDBJ databases">
        <title>Isolation and whole genome analysis of endospore-forming bacteria from heroin.</title>
        <authorList>
            <person name="Kalinowski J."/>
            <person name="Ahrens B."/>
            <person name="Al-Dilaimi A."/>
            <person name="Winkler A."/>
            <person name="Wibberg D."/>
            <person name="Schleenbecker U."/>
            <person name="Ruckert C."/>
            <person name="Wolfel R."/>
            <person name="Grass G."/>
        </authorList>
    </citation>
    <scope>NUCLEOTIDE SEQUENCE [LARGE SCALE GENOMIC DNA]</scope>
    <source>
        <strain evidence="7 8">7539</strain>
    </source>
</reference>
<dbReference type="RefSeq" id="WP_035205680.1">
    <property type="nucleotide sequence ID" value="NZ_BOQQ01000004.1"/>
</dbReference>
<dbReference type="Gene3D" id="3.90.1150.10">
    <property type="entry name" value="Aspartate Aminotransferase, domain 1"/>
    <property type="match status" value="1"/>
</dbReference>